<proteinExistence type="predicted"/>
<protein>
    <submittedName>
        <fullName evidence="2">Uncharacterized protein</fullName>
    </submittedName>
</protein>
<feature type="region of interest" description="Disordered" evidence="1">
    <location>
        <begin position="230"/>
        <end position="251"/>
    </location>
</feature>
<dbReference type="RefSeq" id="WP_107569110.1">
    <property type="nucleotide sequence ID" value="NZ_PYYB01000001.1"/>
</dbReference>
<organism evidence="2 3">
    <name type="scientific">Paraconexibacter algicola</name>
    <dbReference type="NCBI Taxonomy" id="2133960"/>
    <lineage>
        <taxon>Bacteria</taxon>
        <taxon>Bacillati</taxon>
        <taxon>Actinomycetota</taxon>
        <taxon>Thermoleophilia</taxon>
        <taxon>Solirubrobacterales</taxon>
        <taxon>Paraconexibacteraceae</taxon>
        <taxon>Paraconexibacter</taxon>
    </lineage>
</organism>
<dbReference type="AlphaFoldDB" id="A0A2T4UML9"/>
<dbReference type="EMBL" id="PYYB01000001">
    <property type="protein sequence ID" value="PTL60464.1"/>
    <property type="molecule type" value="Genomic_DNA"/>
</dbReference>
<evidence type="ECO:0000313" key="3">
    <source>
        <dbReference type="Proteomes" id="UP000240739"/>
    </source>
</evidence>
<keyword evidence="3" id="KW-1185">Reference proteome</keyword>
<evidence type="ECO:0000256" key="1">
    <source>
        <dbReference type="SAM" id="MobiDB-lite"/>
    </source>
</evidence>
<comment type="caution">
    <text evidence="2">The sequence shown here is derived from an EMBL/GenBank/DDBJ whole genome shotgun (WGS) entry which is preliminary data.</text>
</comment>
<dbReference type="Proteomes" id="UP000240739">
    <property type="component" value="Unassembled WGS sequence"/>
</dbReference>
<sequence length="251" mass="27895">MRRPYAVLLALVGSLVGAFVVFVLGASRILNREKRFGSTVIGRPYDRTEIAPSGAVRSIQGADVTLSDEDFARLWNPVHLERLARTYWAFLTRVSLGLIRVEYTERERHVVLVRSPLRLLSFCAPEYEMDSNRGIVRWRIEKGILVAPGGRGGDGYLELDVQRLPSVLPGKSMMHVDVEVANFYPAIAHSLSKFLYANTQSRIHVIVTHGFLRSLAKGKLSESVAGRFAVPATPEETPDPVPEREKATSAV</sequence>
<feature type="compositionally biased region" description="Basic and acidic residues" evidence="1">
    <location>
        <begin position="241"/>
        <end position="251"/>
    </location>
</feature>
<name>A0A2T4UML9_9ACTN</name>
<evidence type="ECO:0000313" key="2">
    <source>
        <dbReference type="EMBL" id="PTL60464.1"/>
    </source>
</evidence>
<reference evidence="2 3" key="1">
    <citation type="submission" date="2018-03" db="EMBL/GenBank/DDBJ databases">
        <title>Aquarubrobacter algicola gen. nov., sp. nov., a novel actinobacterium isolated from shallow eutrophic lake during the end of cyanobacterial harmful algal blooms.</title>
        <authorList>
            <person name="Chun S.J."/>
        </authorList>
    </citation>
    <scope>NUCLEOTIDE SEQUENCE [LARGE SCALE GENOMIC DNA]</scope>
    <source>
        <strain evidence="2 3">Seoho-28</strain>
    </source>
</reference>
<accession>A0A2T4UML9</accession>
<gene>
    <name evidence="2" type="ORF">C7Y72_12850</name>
</gene>
<dbReference type="OrthoDB" id="5242755at2"/>